<feature type="compositionally biased region" description="Acidic residues" evidence="1">
    <location>
        <begin position="58"/>
        <end position="85"/>
    </location>
</feature>
<comment type="caution">
    <text evidence="2">The sequence shown here is derived from an EMBL/GenBank/DDBJ whole genome shotgun (WGS) entry which is preliminary data.</text>
</comment>
<reference evidence="2 3" key="1">
    <citation type="submission" date="2017-11" db="EMBL/GenBank/DDBJ databases">
        <title>De-novo sequencing of pomegranate (Punica granatum L.) genome.</title>
        <authorList>
            <person name="Akparov Z."/>
            <person name="Amiraslanov A."/>
            <person name="Hajiyeva S."/>
            <person name="Abbasov M."/>
            <person name="Kaur K."/>
            <person name="Hamwieh A."/>
            <person name="Solovyev V."/>
            <person name="Salamov A."/>
            <person name="Braich B."/>
            <person name="Kosarev P."/>
            <person name="Mahmoud A."/>
            <person name="Hajiyev E."/>
            <person name="Babayeva S."/>
            <person name="Izzatullayeva V."/>
            <person name="Mammadov A."/>
            <person name="Mammadov A."/>
            <person name="Sharifova S."/>
            <person name="Ojaghi J."/>
            <person name="Eynullazada K."/>
            <person name="Bayramov B."/>
            <person name="Abdulazimova A."/>
            <person name="Shahmuradov I."/>
        </authorList>
    </citation>
    <scope>NUCLEOTIDE SEQUENCE [LARGE SCALE GENOMIC DNA]</scope>
    <source>
        <strain evidence="3">cv. AG2017</strain>
        <tissue evidence="2">Leaf</tissue>
    </source>
</reference>
<proteinExistence type="predicted"/>
<dbReference type="Proteomes" id="UP000233551">
    <property type="component" value="Unassembled WGS sequence"/>
</dbReference>
<evidence type="ECO:0000313" key="2">
    <source>
        <dbReference type="EMBL" id="PKI42196.1"/>
    </source>
</evidence>
<accession>A0A2I0IFR5</accession>
<feature type="compositionally biased region" description="Basic and acidic residues" evidence="1">
    <location>
        <begin position="109"/>
        <end position="142"/>
    </location>
</feature>
<evidence type="ECO:0000256" key="1">
    <source>
        <dbReference type="SAM" id="MobiDB-lite"/>
    </source>
</evidence>
<evidence type="ECO:0000313" key="3">
    <source>
        <dbReference type="Proteomes" id="UP000233551"/>
    </source>
</evidence>
<dbReference type="EMBL" id="PGOL01003218">
    <property type="protein sequence ID" value="PKI42196.1"/>
    <property type="molecule type" value="Genomic_DNA"/>
</dbReference>
<feature type="region of interest" description="Disordered" evidence="1">
    <location>
        <begin position="109"/>
        <end position="158"/>
    </location>
</feature>
<name>A0A2I0IFR5_PUNGR</name>
<protein>
    <submittedName>
        <fullName evidence="2">Uncharacterized protein</fullName>
    </submittedName>
</protein>
<organism evidence="2 3">
    <name type="scientific">Punica granatum</name>
    <name type="common">Pomegranate</name>
    <dbReference type="NCBI Taxonomy" id="22663"/>
    <lineage>
        <taxon>Eukaryota</taxon>
        <taxon>Viridiplantae</taxon>
        <taxon>Streptophyta</taxon>
        <taxon>Embryophyta</taxon>
        <taxon>Tracheophyta</taxon>
        <taxon>Spermatophyta</taxon>
        <taxon>Magnoliopsida</taxon>
        <taxon>eudicotyledons</taxon>
        <taxon>Gunneridae</taxon>
        <taxon>Pentapetalae</taxon>
        <taxon>rosids</taxon>
        <taxon>malvids</taxon>
        <taxon>Myrtales</taxon>
        <taxon>Lythraceae</taxon>
        <taxon>Punica</taxon>
    </lineage>
</organism>
<dbReference type="AlphaFoldDB" id="A0A2I0IFR5"/>
<feature type="region of interest" description="Disordered" evidence="1">
    <location>
        <begin position="30"/>
        <end position="86"/>
    </location>
</feature>
<feature type="compositionally biased region" description="Acidic residues" evidence="1">
    <location>
        <begin position="33"/>
        <end position="47"/>
    </location>
</feature>
<keyword evidence="3" id="KW-1185">Reference proteome</keyword>
<gene>
    <name evidence="2" type="ORF">CRG98_037435</name>
</gene>
<sequence length="158" mass="17817">MNTDFEVWKMIEYGMNHKIVDIHVEADRKAETYSEDDAAEDDDDDKGEYDPFQHASSDDDDDDGSVTDDDCLSDLGSEEDNEEMVEDCKLAQAAASELRCFHRGFVVEKSKERKKEEKETPCEEGRRDSGKDCRGKELERVAGRGKRWNPGGAGKAEA</sequence>